<dbReference type="AlphaFoldDB" id="A0A6L6HPP3"/>
<dbReference type="NCBIfam" id="TIGR03882">
    <property type="entry name" value="cyclo_dehyd_2"/>
    <property type="match status" value="1"/>
</dbReference>
<dbReference type="InterPro" id="IPR003776">
    <property type="entry name" value="YcaO-like_dom"/>
</dbReference>
<organism evidence="2 3">
    <name type="scientific">Paracoccus lichenicola</name>
    <dbReference type="NCBI Taxonomy" id="2665644"/>
    <lineage>
        <taxon>Bacteria</taxon>
        <taxon>Pseudomonadati</taxon>
        <taxon>Pseudomonadota</taxon>
        <taxon>Alphaproteobacteria</taxon>
        <taxon>Rhodobacterales</taxon>
        <taxon>Paracoccaceae</taxon>
        <taxon>Paracoccus</taxon>
    </lineage>
</organism>
<dbReference type="Proteomes" id="UP000481417">
    <property type="component" value="Unassembled WGS sequence"/>
</dbReference>
<dbReference type="Pfam" id="PF02624">
    <property type="entry name" value="YcaO"/>
    <property type="match status" value="1"/>
</dbReference>
<dbReference type="EMBL" id="WMBT01000007">
    <property type="protein sequence ID" value="MTE01127.1"/>
    <property type="molecule type" value="Genomic_DNA"/>
</dbReference>
<dbReference type="Gene3D" id="3.40.50.720">
    <property type="entry name" value="NAD(P)-binding Rossmann-like Domain"/>
    <property type="match status" value="1"/>
</dbReference>
<dbReference type="PANTHER" id="PTHR37809">
    <property type="entry name" value="RIBOSOMAL PROTEIN S12 METHYLTHIOTRANSFERASE ACCESSORY FACTOR YCAO"/>
    <property type="match status" value="1"/>
</dbReference>
<gene>
    <name evidence="2" type="ORF">GIY56_12565</name>
</gene>
<comment type="caution">
    <text evidence="2">The sequence shown here is derived from an EMBL/GenBank/DDBJ whole genome shotgun (WGS) entry which is preliminary data.</text>
</comment>
<dbReference type="InterPro" id="IPR022291">
    <property type="entry name" value="Bacteriocin_synth_cyclodeHase"/>
</dbReference>
<dbReference type="Gene3D" id="3.30.1330.230">
    <property type="match status" value="1"/>
</dbReference>
<evidence type="ECO:0000313" key="3">
    <source>
        <dbReference type="Proteomes" id="UP000481417"/>
    </source>
</evidence>
<reference evidence="2 3" key="1">
    <citation type="submission" date="2019-11" db="EMBL/GenBank/DDBJ databases">
        <authorList>
            <person name="Lang L."/>
        </authorList>
    </citation>
    <scope>NUCLEOTIDE SEQUENCE [LARGE SCALE GENOMIC DNA]</scope>
    <source>
        <strain evidence="2 3">YIM 132242</strain>
    </source>
</reference>
<dbReference type="PROSITE" id="PS51664">
    <property type="entry name" value="YCAO"/>
    <property type="match status" value="1"/>
</dbReference>
<protein>
    <submittedName>
        <fullName evidence="2">TOMM leader peptide-binding protein</fullName>
    </submittedName>
</protein>
<dbReference type="Gene3D" id="3.30.160.660">
    <property type="match status" value="1"/>
</dbReference>
<accession>A0A6L6HPP3</accession>
<evidence type="ECO:0000313" key="2">
    <source>
        <dbReference type="EMBL" id="MTE01127.1"/>
    </source>
</evidence>
<keyword evidence="3" id="KW-1185">Reference proteome</keyword>
<evidence type="ECO:0000259" key="1">
    <source>
        <dbReference type="PROSITE" id="PS51664"/>
    </source>
</evidence>
<dbReference type="Gene3D" id="3.30.40.250">
    <property type="match status" value="1"/>
</dbReference>
<proteinExistence type="predicted"/>
<feature type="domain" description="YcaO" evidence="1">
    <location>
        <begin position="394"/>
        <end position="754"/>
    </location>
</feature>
<sequence>MDRRPCPLPQFETQHGGKIASGRCLRADRQGRRRSRPARDGLREAVMLLRRDRIHLQPDGVLTLTDAGPVLLRGRAVRDLVETLLSGGTDTVQGGSTAAFRDLAAFLGTAGLTGASDGTPDPVPARTGHVLLAGDAEWVPGLARELVSGGLSRLSVWSPPAEDGAASTITPGGEAPLSADMDLVIGALAPQRPGLQVQLEQSCRHAGIPFLGAEMIGARGFVGPVSRAGVAGCWLCARQRRCAHEPDPEARARADRLAGPHHHRPDPEAARFFARSLATEIRRCLDAGAAGPLEGRIRILDIRGQASSLHDIIPMPFCETCGNDPVAADPVAAGPCADPRQRFRSWLDPQTGVIVGPVLRDRPRALPGTFVAVAEATPFCGFRDDPAPAEPACGKGVTEDRAMLGAIGEAIERYAASRCDTRALIRARMRDLDGPVLDPRRIGLYGKDQYAAPGFPFRPFDPEAQAFWTAAINPRSGARTWVLAEQVYYRLPAGHSNHLQQMTSNGLAAGADRESAAMRAILEVIERDAILTAWLRRDAGRLLPPHGCDAATRTILSGLRRAGASVALHLLDGAGGVPVVMCMATGDGIRWPGLTATSAADPDIRRAAAKAVLEQASSGLGLARMLHEGKGPRPRLARDVRQGQFIDHACYYLPPRPQQLAFLQQAARHDPAAAPPSPMAGLEDLVDRLYRQGLTVLIADVTPRDVAAASLRVVRALVTGLLPLSCGFGMLHLGSARLRDVPPGALNPAPHPFC</sequence>
<name>A0A6L6HPP3_9RHOB</name>
<dbReference type="PANTHER" id="PTHR37809:SF1">
    <property type="entry name" value="RIBOSOMAL PROTEIN S12 METHYLTHIOTRANSFERASE ACCESSORY FACTOR YCAO"/>
    <property type="match status" value="1"/>
</dbReference>